<keyword evidence="1" id="KW-0812">Transmembrane</keyword>
<dbReference type="RefSeq" id="WP_212989701.1">
    <property type="nucleotide sequence ID" value="NZ_BAABEA010000039.1"/>
</dbReference>
<dbReference type="PROSITE" id="PS50924">
    <property type="entry name" value="MHYT"/>
    <property type="match status" value="1"/>
</dbReference>
<feature type="transmembrane region" description="Helical" evidence="1">
    <location>
        <begin position="214"/>
        <end position="237"/>
    </location>
</feature>
<gene>
    <name evidence="4" type="ORF">Aau02nite_37320</name>
</gene>
<feature type="transmembrane region" description="Helical" evidence="1">
    <location>
        <begin position="83"/>
        <end position="103"/>
    </location>
</feature>
<feature type="transmembrane region" description="Helical" evidence="1">
    <location>
        <begin position="15"/>
        <end position="35"/>
    </location>
</feature>
<dbReference type="PANTHER" id="PTHR35152">
    <property type="entry name" value="DOMAIN SIGNALLING PROTEIN, PUTATIVE (AFU_ORTHOLOGUE AFUA_5G11310)-RELATED"/>
    <property type="match status" value="1"/>
</dbReference>
<feature type="compositionally biased region" description="Low complexity" evidence="2">
    <location>
        <begin position="273"/>
        <end position="282"/>
    </location>
</feature>
<dbReference type="GO" id="GO:0016020">
    <property type="term" value="C:membrane"/>
    <property type="evidence" value="ECO:0007669"/>
    <property type="project" value="UniProtKB-UniRule"/>
</dbReference>
<accession>A0A919SD72</accession>
<feature type="region of interest" description="Disordered" evidence="2">
    <location>
        <begin position="267"/>
        <end position="308"/>
    </location>
</feature>
<feature type="compositionally biased region" description="Pro residues" evidence="2">
    <location>
        <begin position="283"/>
        <end position="295"/>
    </location>
</feature>
<evidence type="ECO:0000313" key="5">
    <source>
        <dbReference type="Proteomes" id="UP000681340"/>
    </source>
</evidence>
<feature type="domain" description="MHYT" evidence="3">
    <location>
        <begin position="9"/>
        <end position="200"/>
    </location>
</feature>
<evidence type="ECO:0000256" key="2">
    <source>
        <dbReference type="SAM" id="MobiDB-lite"/>
    </source>
</evidence>
<feature type="transmembrane region" description="Helical" evidence="1">
    <location>
        <begin position="174"/>
        <end position="194"/>
    </location>
</feature>
<feature type="transmembrane region" description="Helical" evidence="1">
    <location>
        <begin position="147"/>
        <end position="167"/>
    </location>
</feature>
<name>A0A919SD72_9ACTN</name>
<sequence>MAEVHHFTYGAFNPVAAYLVAVLGSFLGLLATGRARSARSRGRRNRWLVIAAFSIGGAGIWLMHFTAMLGFDVPQSPVRYNPWTTMASLGLAVVTVGIGLMVVGHGRRSLPKIAVAGFFTGIGVLAMHYTGMTGLHVSGRIHFDPALVAASAIIAVVACAAALWFAVSVKGMGAMTGAAALMGMAVFGMHYTGMASMSVELSPTVPTNVSGIKPLLMIVPITLVSAALILGVALSALQAMTDEEFTFGDGVPRRGMHAENPWSLKQASVSAMRRAPGSRPSPGTRPSPRPVPPRAKPLIDEPLIDVAS</sequence>
<dbReference type="PANTHER" id="PTHR35152:SF1">
    <property type="entry name" value="DOMAIN SIGNALLING PROTEIN, PUTATIVE (AFU_ORTHOLOGUE AFUA_5G11310)-RELATED"/>
    <property type="match status" value="1"/>
</dbReference>
<proteinExistence type="predicted"/>
<dbReference type="AlphaFoldDB" id="A0A919SD72"/>
<organism evidence="4 5">
    <name type="scientific">Actinoplanes auranticolor</name>
    <dbReference type="NCBI Taxonomy" id="47988"/>
    <lineage>
        <taxon>Bacteria</taxon>
        <taxon>Bacillati</taxon>
        <taxon>Actinomycetota</taxon>
        <taxon>Actinomycetes</taxon>
        <taxon>Micromonosporales</taxon>
        <taxon>Micromonosporaceae</taxon>
        <taxon>Actinoplanes</taxon>
    </lineage>
</organism>
<keyword evidence="1" id="KW-1133">Transmembrane helix</keyword>
<reference evidence="4" key="1">
    <citation type="submission" date="2021-03" db="EMBL/GenBank/DDBJ databases">
        <title>Whole genome shotgun sequence of Actinoplanes auranticolor NBRC 12245.</title>
        <authorList>
            <person name="Komaki H."/>
            <person name="Tamura T."/>
        </authorList>
    </citation>
    <scope>NUCLEOTIDE SEQUENCE</scope>
    <source>
        <strain evidence="4">NBRC 12245</strain>
    </source>
</reference>
<keyword evidence="5" id="KW-1185">Reference proteome</keyword>
<keyword evidence="1" id="KW-0472">Membrane</keyword>
<evidence type="ECO:0000259" key="3">
    <source>
        <dbReference type="PROSITE" id="PS50924"/>
    </source>
</evidence>
<dbReference type="EMBL" id="BOQL01000028">
    <property type="protein sequence ID" value="GIM69691.1"/>
    <property type="molecule type" value="Genomic_DNA"/>
</dbReference>
<feature type="transmembrane region" description="Helical" evidence="1">
    <location>
        <begin position="47"/>
        <end position="71"/>
    </location>
</feature>
<protein>
    <submittedName>
        <fullName evidence="4">Membrane protein</fullName>
    </submittedName>
</protein>
<evidence type="ECO:0000256" key="1">
    <source>
        <dbReference type="PROSITE-ProRule" id="PRU00244"/>
    </source>
</evidence>
<comment type="caution">
    <text evidence="4">The sequence shown here is derived from an EMBL/GenBank/DDBJ whole genome shotgun (WGS) entry which is preliminary data.</text>
</comment>
<feature type="transmembrane region" description="Helical" evidence="1">
    <location>
        <begin position="115"/>
        <end position="135"/>
    </location>
</feature>
<evidence type="ECO:0000313" key="4">
    <source>
        <dbReference type="EMBL" id="GIM69691.1"/>
    </source>
</evidence>
<dbReference type="InterPro" id="IPR005330">
    <property type="entry name" value="MHYT_dom"/>
</dbReference>
<dbReference type="Proteomes" id="UP000681340">
    <property type="component" value="Unassembled WGS sequence"/>
</dbReference>
<dbReference type="Pfam" id="PF03707">
    <property type="entry name" value="MHYT"/>
    <property type="match status" value="2"/>
</dbReference>